<dbReference type="SMART" id="SM00388">
    <property type="entry name" value="HisKA"/>
    <property type="match status" value="1"/>
</dbReference>
<keyword evidence="8 14" id="KW-0418">Kinase</keyword>
<dbReference type="PATRIC" id="fig|582475.4.peg.4914"/>
<gene>
    <name evidence="14" type="ORF">ACZ11_14175</name>
</gene>
<comment type="caution">
    <text evidence="14">The sequence shown here is derived from an EMBL/GenBank/DDBJ whole genome shotgun (WGS) entry which is preliminary data.</text>
</comment>
<dbReference type="GO" id="GO:0004721">
    <property type="term" value="F:phosphoprotein phosphatase activity"/>
    <property type="evidence" value="ECO:0007669"/>
    <property type="project" value="TreeGrafter"/>
</dbReference>
<keyword evidence="9" id="KW-0067">ATP-binding</keyword>
<dbReference type="GO" id="GO:0005524">
    <property type="term" value="F:ATP binding"/>
    <property type="evidence" value="ECO:0007669"/>
    <property type="project" value="UniProtKB-KW"/>
</dbReference>
<dbReference type="InterPro" id="IPR005467">
    <property type="entry name" value="His_kinase_dom"/>
</dbReference>
<protein>
    <recommendedName>
        <fullName evidence="3">histidine kinase</fullName>
        <ecNumber evidence="3">2.7.13.3</ecNumber>
    </recommendedName>
</protein>
<proteinExistence type="predicted"/>
<dbReference type="PRINTS" id="PR00344">
    <property type="entry name" value="BCTRLSENSOR"/>
</dbReference>
<keyword evidence="5" id="KW-0808">Transferase</keyword>
<evidence type="ECO:0000256" key="6">
    <source>
        <dbReference type="ARBA" id="ARBA00022692"/>
    </source>
</evidence>
<keyword evidence="6" id="KW-0812">Transmembrane</keyword>
<organism evidence="14 15">
    <name type="scientific">Lysinibacillus xylanilyticus</name>
    <dbReference type="NCBI Taxonomy" id="582475"/>
    <lineage>
        <taxon>Bacteria</taxon>
        <taxon>Bacillati</taxon>
        <taxon>Bacillota</taxon>
        <taxon>Bacilli</taxon>
        <taxon>Bacillales</taxon>
        <taxon>Bacillaceae</taxon>
        <taxon>Lysinibacillus</taxon>
    </lineage>
</organism>
<evidence type="ECO:0000256" key="3">
    <source>
        <dbReference type="ARBA" id="ARBA00012438"/>
    </source>
</evidence>
<keyword evidence="4" id="KW-0597">Phosphoprotein</keyword>
<dbReference type="PROSITE" id="PS50109">
    <property type="entry name" value="HIS_KIN"/>
    <property type="match status" value="1"/>
</dbReference>
<dbReference type="Gene3D" id="1.10.287.130">
    <property type="match status" value="1"/>
</dbReference>
<dbReference type="RefSeq" id="WP_049667203.1">
    <property type="nucleotide sequence ID" value="NZ_LFXJ01000006.1"/>
</dbReference>
<dbReference type="SMART" id="SM00387">
    <property type="entry name" value="HATPase_c"/>
    <property type="match status" value="1"/>
</dbReference>
<evidence type="ECO:0000256" key="1">
    <source>
        <dbReference type="ARBA" id="ARBA00000085"/>
    </source>
</evidence>
<dbReference type="SUPFAM" id="SSF55874">
    <property type="entry name" value="ATPase domain of HSP90 chaperone/DNA topoisomerase II/histidine kinase"/>
    <property type="match status" value="1"/>
</dbReference>
<dbReference type="Proteomes" id="UP000037326">
    <property type="component" value="Unassembled WGS sequence"/>
</dbReference>
<evidence type="ECO:0000256" key="12">
    <source>
        <dbReference type="ARBA" id="ARBA00023136"/>
    </source>
</evidence>
<dbReference type="Pfam" id="PF00512">
    <property type="entry name" value="HisKA"/>
    <property type="match status" value="1"/>
</dbReference>
<dbReference type="FunFam" id="3.30.565.10:FF:000013">
    <property type="entry name" value="Two-component sensor histidine kinase"/>
    <property type="match status" value="1"/>
</dbReference>
<dbReference type="InterPro" id="IPR004358">
    <property type="entry name" value="Sig_transdc_His_kin-like_C"/>
</dbReference>
<dbReference type="GeneID" id="96599376"/>
<dbReference type="GO" id="GO:0005886">
    <property type="term" value="C:plasma membrane"/>
    <property type="evidence" value="ECO:0007669"/>
    <property type="project" value="TreeGrafter"/>
</dbReference>
<evidence type="ECO:0000256" key="9">
    <source>
        <dbReference type="ARBA" id="ARBA00022840"/>
    </source>
</evidence>
<evidence type="ECO:0000256" key="2">
    <source>
        <dbReference type="ARBA" id="ARBA00004370"/>
    </source>
</evidence>
<dbReference type="EMBL" id="LFXJ01000006">
    <property type="protein sequence ID" value="KMY30779.1"/>
    <property type="molecule type" value="Genomic_DNA"/>
</dbReference>
<dbReference type="AlphaFoldDB" id="A0A0K9F844"/>
<dbReference type="InterPro" id="IPR003594">
    <property type="entry name" value="HATPase_dom"/>
</dbReference>
<dbReference type="Pfam" id="PF02518">
    <property type="entry name" value="HATPase_c"/>
    <property type="match status" value="1"/>
</dbReference>
<evidence type="ECO:0000259" key="13">
    <source>
        <dbReference type="PROSITE" id="PS50109"/>
    </source>
</evidence>
<name>A0A0K9F844_9BACI</name>
<dbReference type="InterPro" id="IPR036097">
    <property type="entry name" value="HisK_dim/P_sf"/>
</dbReference>
<evidence type="ECO:0000313" key="15">
    <source>
        <dbReference type="Proteomes" id="UP000037326"/>
    </source>
</evidence>
<evidence type="ECO:0000256" key="11">
    <source>
        <dbReference type="ARBA" id="ARBA00023012"/>
    </source>
</evidence>
<dbReference type="OrthoDB" id="9792991at2"/>
<keyword evidence="7" id="KW-0547">Nucleotide-binding</keyword>
<dbReference type="SUPFAM" id="SSF47384">
    <property type="entry name" value="Homodimeric domain of signal transducing histidine kinase"/>
    <property type="match status" value="1"/>
</dbReference>
<dbReference type="InterPro" id="IPR003661">
    <property type="entry name" value="HisK_dim/P_dom"/>
</dbReference>
<sequence>MIIFLLLMIVLLVGIIIFQVRVKKQQNTSIQYMHQKLQAIINEQSSEKILVPTANQELQQLLIAMNALLDHNQRVSATHRKMESSMKKMLANISHDLKTPLTVVLGYTEMLQLKQSLSEEEQRRLLKGVHSKSLEVLKIIHTFFDLAKLEAGDTDYPMTKINVNEICRKNILSFYDMVTSMGLEIDIAIPEMSMYAFGNEDALDRVLNNLLSNAVAYGAAGNIIGLTVRNDDTNIFIDVWDRGKGIDEYHIDNVFERMYTLEDSRNKSFQGSGLGLTITKRLVELMEGSIQLSSIPYEKTIFSVSLKRITY</sequence>
<dbReference type="InterPro" id="IPR036890">
    <property type="entry name" value="HATPase_C_sf"/>
</dbReference>
<evidence type="ECO:0000256" key="10">
    <source>
        <dbReference type="ARBA" id="ARBA00022989"/>
    </source>
</evidence>
<dbReference type="Gene3D" id="3.30.565.10">
    <property type="entry name" value="Histidine kinase-like ATPase, C-terminal domain"/>
    <property type="match status" value="1"/>
</dbReference>
<dbReference type="InterPro" id="IPR050351">
    <property type="entry name" value="BphY/WalK/GraS-like"/>
</dbReference>
<evidence type="ECO:0000256" key="8">
    <source>
        <dbReference type="ARBA" id="ARBA00022777"/>
    </source>
</evidence>
<evidence type="ECO:0000256" key="5">
    <source>
        <dbReference type="ARBA" id="ARBA00022679"/>
    </source>
</evidence>
<keyword evidence="11" id="KW-0902">Two-component regulatory system</keyword>
<accession>A0A0K9F844</accession>
<dbReference type="GO" id="GO:0016036">
    <property type="term" value="P:cellular response to phosphate starvation"/>
    <property type="evidence" value="ECO:0007669"/>
    <property type="project" value="TreeGrafter"/>
</dbReference>
<dbReference type="EC" id="2.7.13.3" evidence="3"/>
<comment type="catalytic activity">
    <reaction evidence="1">
        <text>ATP + protein L-histidine = ADP + protein N-phospho-L-histidine.</text>
        <dbReference type="EC" id="2.7.13.3"/>
    </reaction>
</comment>
<feature type="domain" description="Histidine kinase" evidence="13">
    <location>
        <begin position="92"/>
        <end position="310"/>
    </location>
</feature>
<evidence type="ECO:0000256" key="7">
    <source>
        <dbReference type="ARBA" id="ARBA00022741"/>
    </source>
</evidence>
<dbReference type="GO" id="GO:0000155">
    <property type="term" value="F:phosphorelay sensor kinase activity"/>
    <property type="evidence" value="ECO:0007669"/>
    <property type="project" value="InterPro"/>
</dbReference>
<keyword evidence="12" id="KW-0472">Membrane</keyword>
<reference evidence="15" key="1">
    <citation type="submission" date="2015-07" db="EMBL/GenBank/DDBJ databases">
        <authorList>
            <consortium name="Consortium for Microbial Forensics and Genomics (microFORGE)"/>
            <person name="Knight B.M."/>
            <person name="Roberts D.P."/>
            <person name="Lin D."/>
            <person name="Hari K."/>
            <person name="Fletcher J."/>
            <person name="Melcher U."/>
            <person name="Blagden T."/>
            <person name="Winegar R.A."/>
        </authorList>
    </citation>
    <scope>NUCLEOTIDE SEQUENCE [LARGE SCALE GENOMIC DNA]</scope>
    <source>
        <strain evidence="15">DSM 23493</strain>
    </source>
</reference>
<dbReference type="CDD" id="cd00082">
    <property type="entry name" value="HisKA"/>
    <property type="match status" value="1"/>
</dbReference>
<dbReference type="PANTHER" id="PTHR45453">
    <property type="entry name" value="PHOSPHATE REGULON SENSOR PROTEIN PHOR"/>
    <property type="match status" value="1"/>
</dbReference>
<comment type="subcellular location">
    <subcellularLocation>
        <location evidence="2">Membrane</location>
    </subcellularLocation>
</comment>
<keyword evidence="10" id="KW-1133">Transmembrane helix</keyword>
<dbReference type="PANTHER" id="PTHR45453:SF1">
    <property type="entry name" value="PHOSPHATE REGULON SENSOR PROTEIN PHOR"/>
    <property type="match status" value="1"/>
</dbReference>
<evidence type="ECO:0000256" key="4">
    <source>
        <dbReference type="ARBA" id="ARBA00022553"/>
    </source>
</evidence>
<evidence type="ECO:0000313" key="14">
    <source>
        <dbReference type="EMBL" id="KMY30779.1"/>
    </source>
</evidence>